<evidence type="ECO:0000313" key="9">
    <source>
        <dbReference type="Proteomes" id="UP000216057"/>
    </source>
</evidence>
<dbReference type="InterPro" id="IPR054593">
    <property type="entry name" value="Beta-mannosidase-like_N2"/>
</dbReference>
<name>A0A261GAX9_9BIFI</name>
<evidence type="ECO:0000256" key="3">
    <source>
        <dbReference type="ARBA" id="ARBA00012754"/>
    </source>
</evidence>
<dbReference type="InterPro" id="IPR017853">
    <property type="entry name" value="GH"/>
</dbReference>
<dbReference type="InterPro" id="IPR013783">
    <property type="entry name" value="Ig-like_fold"/>
</dbReference>
<dbReference type="InterPro" id="IPR050887">
    <property type="entry name" value="Beta-mannosidase_GH2"/>
</dbReference>
<dbReference type="AlphaFoldDB" id="A0A261GAX9"/>
<evidence type="ECO:0000313" key="8">
    <source>
        <dbReference type="EMBL" id="OZG68564.1"/>
    </source>
</evidence>
<dbReference type="Gene3D" id="2.60.40.10">
    <property type="entry name" value="Immunoglobulins"/>
    <property type="match status" value="1"/>
</dbReference>
<organism evidence="8 9">
    <name type="scientific">Bifidobacterium eulemuris</name>
    <dbReference type="NCBI Taxonomy" id="1765219"/>
    <lineage>
        <taxon>Bacteria</taxon>
        <taxon>Bacillati</taxon>
        <taxon>Actinomycetota</taxon>
        <taxon>Actinomycetes</taxon>
        <taxon>Bifidobacteriales</taxon>
        <taxon>Bifidobacteriaceae</taxon>
        <taxon>Bifidobacterium</taxon>
    </lineage>
</organism>
<comment type="caution">
    <text evidence="8">The sequence shown here is derived from an EMBL/GenBank/DDBJ whole genome shotgun (WGS) entry which is preliminary data.</text>
</comment>
<evidence type="ECO:0000256" key="1">
    <source>
        <dbReference type="ARBA" id="ARBA00000829"/>
    </source>
</evidence>
<dbReference type="GO" id="GO:0005975">
    <property type="term" value="P:carbohydrate metabolic process"/>
    <property type="evidence" value="ECO:0007669"/>
    <property type="project" value="InterPro"/>
</dbReference>
<evidence type="ECO:0000256" key="4">
    <source>
        <dbReference type="ARBA" id="ARBA00022801"/>
    </source>
</evidence>
<dbReference type="Proteomes" id="UP000216057">
    <property type="component" value="Unassembled WGS sequence"/>
</dbReference>
<dbReference type="PANTHER" id="PTHR43730:SF1">
    <property type="entry name" value="BETA-MANNOSIDASE"/>
    <property type="match status" value="1"/>
</dbReference>
<dbReference type="Pfam" id="PF00703">
    <property type="entry name" value="Glyco_hydro_2"/>
    <property type="match status" value="1"/>
</dbReference>
<feature type="domain" description="Beta-mannosidase-like galactose-binding" evidence="7">
    <location>
        <begin position="16"/>
        <end position="190"/>
    </location>
</feature>
<gene>
    <name evidence="8" type="ORF">BEUL_0874</name>
</gene>
<protein>
    <recommendedName>
        <fullName evidence="3">beta-mannosidase</fullName>
        <ecNumber evidence="3">3.2.1.25</ecNumber>
    </recommendedName>
</protein>
<dbReference type="PANTHER" id="PTHR43730">
    <property type="entry name" value="BETA-MANNOSIDASE"/>
    <property type="match status" value="1"/>
</dbReference>
<keyword evidence="4" id="KW-0378">Hydrolase</keyword>
<evidence type="ECO:0000259" key="7">
    <source>
        <dbReference type="Pfam" id="PF22666"/>
    </source>
</evidence>
<comment type="similarity">
    <text evidence="2">Belongs to the glycosyl hydrolase 2 family.</text>
</comment>
<sequence>MGYMRDNVFRGLSDGWTVRALTTQEIPAELRDTLGRGIPARVPGEVTVDLMEAGLIDDPFDGCNEQVLQWIGRCDWEYRCTFDWNDDGLERHDLVAFGLDTIASVRLNGHQVGMARNFHRTYRWDVGRYLRDGENTLTVEFAAPTTYTEMRERDYGVYPHASLPAFNQIRKPASSFGWDWGVNAVNVGIVQPIGLESWSGCRLEQVVTQADVREDGTGVLDCVVDTTRAGDRSEAPVIAELYDGDNLVASCERTIPANRNTIEMRLTVEQAALWWPVGYGEPHLYTLEIRLPEESRSCSQWQGSVGFRTVAIDVDADRYGRPFSIHVNGCPVHARGYNWVPADALISRATPELITARMVDLVESNSNMLRIWGGGLYESEELYDFADRHGVMIWQDFPFACAAYPEDLETQAEVDVEAREQIARLNTHPSLVIWNGSNENYMEATGWLGIGLRDDDLPADDAGRHDKPWGDHYYAHQLPELLKELRTTAAYIPSSPISFSPYTDPNKPEDGTCHLWDVWNKADYRRYAERVPRFCDEFGYQAPPAWSTLTKVVHDLPMDPFAPQMLNHQKAIDHGNEKLAKGMRSHITPGRFEDVNPDRNADNQWLLDSDRWENVEDWHWACQLQQAQAVRFGAEHMRALEPVNQGVLIWQLNDDWPVISWAAVDYEGHRKPLWYASRRFFAPRLAMIRPTVSDECRERYSWDGVALEPDGLSLILVNDSSESYRFVWNCRRVDLSGRELASVALETSVDAFCVTRVPLPREVVEFSDPSNELVVASTEDANWSRVIYDPVEIVEQTLETRPFDTQVSEEIGGYRLDVTARSYVRDLFCMADKVGGTVDDGLVSLLPGETATFHITGGQVDDPPMYGDARVLRCANDLKNR</sequence>
<reference evidence="8 9" key="1">
    <citation type="journal article" date="2017" name="BMC Genomics">
        <title>Comparative genomic and phylogenomic analyses of the Bifidobacteriaceae family.</title>
        <authorList>
            <person name="Lugli G.A."/>
            <person name="Milani C."/>
            <person name="Turroni F."/>
            <person name="Duranti S."/>
            <person name="Mancabelli L."/>
            <person name="Mangifesta M."/>
            <person name="Ferrario C."/>
            <person name="Modesto M."/>
            <person name="Mattarelli P."/>
            <person name="Jiri K."/>
            <person name="van Sinderen D."/>
            <person name="Ventura M."/>
        </authorList>
    </citation>
    <scope>NUCLEOTIDE SEQUENCE [LARGE SCALE GENOMIC DNA]</scope>
    <source>
        <strain evidence="8 9">DSM 100216</strain>
    </source>
</reference>
<dbReference type="EC" id="3.2.1.25" evidence="3"/>
<dbReference type="InterPro" id="IPR006102">
    <property type="entry name" value="Ig-like_GH2"/>
</dbReference>
<feature type="domain" description="Glycoside hydrolase family 2 immunoglobulin-like beta-sandwich" evidence="6">
    <location>
        <begin position="202"/>
        <end position="308"/>
    </location>
</feature>
<dbReference type="EMBL" id="MWWZ01000005">
    <property type="protein sequence ID" value="OZG68564.1"/>
    <property type="molecule type" value="Genomic_DNA"/>
</dbReference>
<dbReference type="GO" id="GO:0004567">
    <property type="term" value="F:beta-mannosidase activity"/>
    <property type="evidence" value="ECO:0007669"/>
    <property type="project" value="UniProtKB-EC"/>
</dbReference>
<dbReference type="InterPro" id="IPR036156">
    <property type="entry name" value="Beta-gal/glucu_dom_sf"/>
</dbReference>
<evidence type="ECO:0000259" key="6">
    <source>
        <dbReference type="Pfam" id="PF00703"/>
    </source>
</evidence>
<keyword evidence="5" id="KW-0326">Glycosidase</keyword>
<dbReference type="GO" id="GO:0006516">
    <property type="term" value="P:glycoprotein catabolic process"/>
    <property type="evidence" value="ECO:0007669"/>
    <property type="project" value="TreeGrafter"/>
</dbReference>
<comment type="catalytic activity">
    <reaction evidence="1">
        <text>Hydrolysis of terminal, non-reducing beta-D-mannose residues in beta-D-mannosides.</text>
        <dbReference type="EC" id="3.2.1.25"/>
    </reaction>
</comment>
<accession>A0A261GAX9</accession>
<dbReference type="SUPFAM" id="SSF49303">
    <property type="entry name" value="beta-Galactosidase/glucuronidase domain"/>
    <property type="match status" value="1"/>
</dbReference>
<dbReference type="Pfam" id="PF22666">
    <property type="entry name" value="Glyco_hydro_2_N2"/>
    <property type="match status" value="1"/>
</dbReference>
<dbReference type="InterPro" id="IPR008979">
    <property type="entry name" value="Galactose-bd-like_sf"/>
</dbReference>
<proteinExistence type="inferred from homology"/>
<dbReference type="SUPFAM" id="SSF49785">
    <property type="entry name" value="Galactose-binding domain-like"/>
    <property type="match status" value="1"/>
</dbReference>
<evidence type="ECO:0000256" key="5">
    <source>
        <dbReference type="ARBA" id="ARBA00023295"/>
    </source>
</evidence>
<dbReference type="Gene3D" id="2.60.120.260">
    <property type="entry name" value="Galactose-binding domain-like"/>
    <property type="match status" value="1"/>
</dbReference>
<dbReference type="FunFam" id="3.20.20.80:FF:000050">
    <property type="entry name" value="Beta-mannosidase B"/>
    <property type="match status" value="1"/>
</dbReference>
<dbReference type="Gene3D" id="3.20.20.80">
    <property type="entry name" value="Glycosidases"/>
    <property type="match status" value="1"/>
</dbReference>
<evidence type="ECO:0000256" key="2">
    <source>
        <dbReference type="ARBA" id="ARBA00007401"/>
    </source>
</evidence>
<dbReference type="SUPFAM" id="SSF51445">
    <property type="entry name" value="(Trans)glycosidases"/>
    <property type="match status" value="1"/>
</dbReference>